<keyword evidence="2" id="KW-0863">Zinc-finger</keyword>
<dbReference type="InterPro" id="IPR036249">
    <property type="entry name" value="Thioredoxin-like_sf"/>
</dbReference>
<accession>A0ABR0AFR5</accession>
<evidence type="ECO:0000313" key="5">
    <source>
        <dbReference type="Proteomes" id="UP001234178"/>
    </source>
</evidence>
<dbReference type="EMBL" id="JAOYFB010000037">
    <property type="protein sequence ID" value="KAK4023957.1"/>
    <property type="molecule type" value="Genomic_DNA"/>
</dbReference>
<dbReference type="PROSITE" id="PS50157">
    <property type="entry name" value="ZINC_FINGER_C2H2_2"/>
    <property type="match status" value="1"/>
</dbReference>
<comment type="similarity">
    <text evidence="1">Belongs to the protein disulfide isomerase family.</text>
</comment>
<protein>
    <recommendedName>
        <fullName evidence="3">C2H2-type domain-containing protein</fullName>
    </recommendedName>
</protein>
<keyword evidence="2" id="KW-0479">Metal-binding</keyword>
<dbReference type="InterPro" id="IPR013087">
    <property type="entry name" value="Znf_C2H2_type"/>
</dbReference>
<name>A0ABR0AFR5_9CRUS</name>
<sequence>MTRPVCDLASPSRCSMAVEHGILAPKVLHCFLPSLCSAVYQNRTWITLLLICEMDNNNFQQWSQPDGDEKIVELLRNTCQNICNLTQRKIELQHTELLPGGILAKWLFKKFNIVGNDHMGETLRSVWEGISEEARHQLYAESKRQQIKVHQQQSVIDEQIRVLRLRLKTLTDKLTPSKKDDSVCLIFEGEFMQDIEPTFMCFEDNCGKVFKQRASLKRHALNCHPWQLMPSVQPTCNSASVCSVSTQSNVPSVAVPSVVVQPLQVPPNNENKVSSFKGVTPRLGLYKRPGPKLSAGGAKLPRQMLDTRTETHNGFPSVVHYRANLAYRKKYDGRPAAKNVVSHEASHILNRGADYYWCSRKAIKKVGQSVSELTPQQLAIYKKHCNFFVFELPPNENTNANVLCRLAPDAKRCKCAMSMDFATLAGCQRTQKPVYDRPEGQYNVVFDTFQVLVATQLAVMSQQNQALRTHSMQPEYEAAARSLLEYGIPLAKVDGTSEKALADSFQITGYPQMRVFRKGRVFEYKGPREHRGIVDHMKELARPASKLVNSLGELKSGMDRTEATVVGFFSSRSALYEEYMAASEELRGILTCLHTFEKDVASHYKVIPDSIIVYQPEIYHSEYEKSSHEFLQLKASGNAKDIVNFVKEKSVPLVGQRTKRNEAFKYSTKPLIVVYYDVNFDHEYVKDTQFVRKKVLEVAKVFQNSNAKFAISNEDEYLEELRSLDLADVSEDIKVAAFDGQKFRMEPMDEFDPQEVKEFIDLLSSGKGKPYYKSQPVPKVQEGPVLTVVANSFAEEVL</sequence>
<dbReference type="PANTHER" id="PTHR18929">
    <property type="entry name" value="PROTEIN DISULFIDE ISOMERASE"/>
    <property type="match status" value="1"/>
</dbReference>
<dbReference type="CDD" id="cd02961">
    <property type="entry name" value="PDI_a_family"/>
    <property type="match status" value="1"/>
</dbReference>
<evidence type="ECO:0000256" key="2">
    <source>
        <dbReference type="PROSITE-ProRule" id="PRU00042"/>
    </source>
</evidence>
<proteinExistence type="inferred from homology"/>
<comment type="caution">
    <text evidence="4">The sequence shown here is derived from an EMBL/GenBank/DDBJ whole genome shotgun (WGS) entry which is preliminary data.</text>
</comment>
<dbReference type="Pfam" id="PF13848">
    <property type="entry name" value="Thioredoxin_6"/>
    <property type="match status" value="1"/>
</dbReference>
<dbReference type="Gene3D" id="3.40.30.10">
    <property type="entry name" value="Glutaredoxin"/>
    <property type="match status" value="3"/>
</dbReference>
<dbReference type="InterPro" id="IPR013766">
    <property type="entry name" value="Thioredoxin_domain"/>
</dbReference>
<dbReference type="PROSITE" id="PS00028">
    <property type="entry name" value="ZINC_FINGER_C2H2_1"/>
    <property type="match status" value="1"/>
</dbReference>
<dbReference type="PANTHER" id="PTHR18929:SF210">
    <property type="entry name" value="PROTEIN DISULFIDE-ISOMERASE A4"/>
    <property type="match status" value="1"/>
</dbReference>
<evidence type="ECO:0000256" key="1">
    <source>
        <dbReference type="ARBA" id="ARBA00006347"/>
    </source>
</evidence>
<dbReference type="Pfam" id="PF00085">
    <property type="entry name" value="Thioredoxin"/>
    <property type="match status" value="1"/>
</dbReference>
<feature type="domain" description="C2H2-type" evidence="3">
    <location>
        <begin position="199"/>
        <end position="224"/>
    </location>
</feature>
<keyword evidence="5" id="KW-1185">Reference proteome</keyword>
<reference evidence="4 5" key="1">
    <citation type="journal article" date="2023" name="Nucleic Acids Res.">
        <title>The hologenome of Daphnia magna reveals possible DNA methylation and microbiome-mediated evolution of the host genome.</title>
        <authorList>
            <person name="Chaturvedi A."/>
            <person name="Li X."/>
            <person name="Dhandapani V."/>
            <person name="Marshall H."/>
            <person name="Kissane S."/>
            <person name="Cuenca-Cambronero M."/>
            <person name="Asole G."/>
            <person name="Calvet F."/>
            <person name="Ruiz-Romero M."/>
            <person name="Marangio P."/>
            <person name="Guigo R."/>
            <person name="Rago D."/>
            <person name="Mirbahai L."/>
            <person name="Eastwood N."/>
            <person name="Colbourne J.K."/>
            <person name="Zhou J."/>
            <person name="Mallon E."/>
            <person name="Orsini L."/>
        </authorList>
    </citation>
    <scope>NUCLEOTIDE SEQUENCE [LARGE SCALE GENOMIC DNA]</scope>
    <source>
        <strain evidence="4">LRV0_1</strain>
    </source>
</reference>
<gene>
    <name evidence="4" type="ORF">OUZ56_009349</name>
</gene>
<keyword evidence="2" id="KW-0862">Zinc</keyword>
<evidence type="ECO:0000259" key="3">
    <source>
        <dbReference type="PROSITE" id="PS50157"/>
    </source>
</evidence>
<evidence type="ECO:0000313" key="4">
    <source>
        <dbReference type="EMBL" id="KAK4023957.1"/>
    </source>
</evidence>
<dbReference type="Proteomes" id="UP001234178">
    <property type="component" value="Unassembled WGS sequence"/>
</dbReference>
<organism evidence="4 5">
    <name type="scientific">Daphnia magna</name>
    <dbReference type="NCBI Taxonomy" id="35525"/>
    <lineage>
        <taxon>Eukaryota</taxon>
        <taxon>Metazoa</taxon>
        <taxon>Ecdysozoa</taxon>
        <taxon>Arthropoda</taxon>
        <taxon>Crustacea</taxon>
        <taxon>Branchiopoda</taxon>
        <taxon>Diplostraca</taxon>
        <taxon>Cladocera</taxon>
        <taxon>Anomopoda</taxon>
        <taxon>Daphniidae</taxon>
        <taxon>Daphnia</taxon>
    </lineage>
</organism>
<dbReference type="SUPFAM" id="SSF52833">
    <property type="entry name" value="Thioredoxin-like"/>
    <property type="match status" value="3"/>
</dbReference>